<dbReference type="GeneID" id="83006080"/>
<protein>
    <recommendedName>
        <fullName evidence="7">Endolytic murein transglycosylase</fullName>
        <ecNumber evidence="7">4.2.2.29</ecNumber>
    </recommendedName>
    <alternativeName>
        <fullName evidence="7">Peptidoglycan lytic transglycosylase</fullName>
    </alternativeName>
    <alternativeName>
        <fullName evidence="7">Peptidoglycan polymerization terminase</fullName>
    </alternativeName>
</protein>
<dbReference type="Pfam" id="PF02618">
    <property type="entry name" value="YceG"/>
    <property type="match status" value="1"/>
</dbReference>
<evidence type="ECO:0000256" key="1">
    <source>
        <dbReference type="ARBA" id="ARBA00022475"/>
    </source>
</evidence>
<dbReference type="Proteomes" id="UP000284841">
    <property type="component" value="Unassembled WGS sequence"/>
</dbReference>
<comment type="caution">
    <text evidence="8">The sequence shown here is derived from an EMBL/GenBank/DDBJ whole genome shotgun (WGS) entry which is preliminary data.</text>
</comment>
<feature type="site" description="Important for catalytic activity" evidence="7">
    <location>
        <position position="228"/>
    </location>
</feature>
<evidence type="ECO:0000256" key="2">
    <source>
        <dbReference type="ARBA" id="ARBA00022692"/>
    </source>
</evidence>
<keyword evidence="2 7" id="KW-0812">Transmembrane</keyword>
<evidence type="ECO:0000256" key="3">
    <source>
        <dbReference type="ARBA" id="ARBA00022989"/>
    </source>
</evidence>
<dbReference type="PANTHER" id="PTHR30518:SF2">
    <property type="entry name" value="ENDOLYTIC MUREIN TRANSGLYCOSYLASE"/>
    <property type="match status" value="1"/>
</dbReference>
<evidence type="ECO:0000256" key="6">
    <source>
        <dbReference type="ARBA" id="ARBA00023316"/>
    </source>
</evidence>
<evidence type="ECO:0000313" key="8">
    <source>
        <dbReference type="EMBL" id="RHJ88207.1"/>
    </source>
</evidence>
<dbReference type="EMBL" id="QRMS01000002">
    <property type="protein sequence ID" value="RHJ88207.1"/>
    <property type="molecule type" value="Genomic_DNA"/>
</dbReference>
<dbReference type="GO" id="GO:0008932">
    <property type="term" value="F:lytic endotransglycosylase activity"/>
    <property type="evidence" value="ECO:0007669"/>
    <property type="project" value="UniProtKB-UniRule"/>
</dbReference>
<evidence type="ECO:0000256" key="5">
    <source>
        <dbReference type="ARBA" id="ARBA00023239"/>
    </source>
</evidence>
<keyword evidence="1 7" id="KW-1003">Cell membrane</keyword>
<dbReference type="HAMAP" id="MF_02065">
    <property type="entry name" value="MltG"/>
    <property type="match status" value="1"/>
</dbReference>
<comment type="catalytic activity">
    <reaction evidence="7">
        <text>a peptidoglycan chain = a peptidoglycan chain with N-acetyl-1,6-anhydromuramyl-[peptide] at the reducing end + a peptidoglycan chain with N-acetylglucosamine at the non-reducing end.</text>
        <dbReference type="EC" id="4.2.2.29"/>
    </reaction>
</comment>
<dbReference type="GO" id="GO:0071555">
    <property type="term" value="P:cell wall organization"/>
    <property type="evidence" value="ECO:0007669"/>
    <property type="project" value="UniProtKB-KW"/>
</dbReference>
<dbReference type="EC" id="4.2.2.29" evidence="7"/>
<dbReference type="InterPro" id="IPR003770">
    <property type="entry name" value="MLTG-like"/>
</dbReference>
<dbReference type="GO" id="GO:0005886">
    <property type="term" value="C:plasma membrane"/>
    <property type="evidence" value="ECO:0007669"/>
    <property type="project" value="UniProtKB-UniRule"/>
</dbReference>
<evidence type="ECO:0000313" key="9">
    <source>
        <dbReference type="Proteomes" id="UP000284841"/>
    </source>
</evidence>
<organism evidence="8 9">
    <name type="scientific">Emergencia timonensis</name>
    <dbReference type="NCBI Taxonomy" id="1776384"/>
    <lineage>
        <taxon>Bacteria</taxon>
        <taxon>Bacillati</taxon>
        <taxon>Bacillota</taxon>
        <taxon>Clostridia</taxon>
        <taxon>Peptostreptococcales</taxon>
        <taxon>Anaerovoracaceae</taxon>
        <taxon>Emergencia</taxon>
    </lineage>
</organism>
<keyword evidence="4 7" id="KW-0472">Membrane</keyword>
<dbReference type="CDD" id="cd08010">
    <property type="entry name" value="MltG_like"/>
    <property type="match status" value="1"/>
</dbReference>
<comment type="similarity">
    <text evidence="7">Belongs to the transglycosylase MltG family.</text>
</comment>
<dbReference type="STRING" id="1776384.GCA_900086585_03792"/>
<dbReference type="PANTHER" id="PTHR30518">
    <property type="entry name" value="ENDOLYTIC MUREIN TRANSGLYCOSYLASE"/>
    <property type="match status" value="1"/>
</dbReference>
<reference evidence="8 9" key="1">
    <citation type="submission" date="2018-08" db="EMBL/GenBank/DDBJ databases">
        <title>A genome reference for cultivated species of the human gut microbiota.</title>
        <authorList>
            <person name="Zou Y."/>
            <person name="Xue W."/>
            <person name="Luo G."/>
        </authorList>
    </citation>
    <scope>NUCLEOTIDE SEQUENCE [LARGE SCALE GENOMIC DNA]</scope>
    <source>
        <strain evidence="8 9">AM07-24</strain>
    </source>
</reference>
<sequence>MKKLMKNKLLFGLVCVFIVVAIAAAGCMIYMNSLDKAFDSSKPDTINITIESGSTTDDIGSLLEEKGIIESATAFKYFSKFKSYDSKYQAGNYALSPAMKLSEIADIIMSGKTNNMTVTIPEGYTIYQMADKLADEGLVDKEKFKSLLVNGKFDYDFLKGAQKGKNHLEGYLFPETYTIEYNADEKTIIETMLDQFGGIFNDEFKKQADKLGYSINDIIVIASVIERECQVDEERGKVASVIYNRLKEEMPLQMCSTVQYVLGKQKETLTNADTEISSPYNTYINAGLPPGPICCPGLASIKAALYPEDTDYLYFVVSDKLDGTQKFSSDYNQFLKDKDAYYKALEGQE</sequence>
<evidence type="ECO:0000256" key="7">
    <source>
        <dbReference type="HAMAP-Rule" id="MF_02065"/>
    </source>
</evidence>
<dbReference type="GO" id="GO:0009252">
    <property type="term" value="P:peptidoglycan biosynthetic process"/>
    <property type="evidence" value="ECO:0007669"/>
    <property type="project" value="UniProtKB-UniRule"/>
</dbReference>
<dbReference type="AlphaFoldDB" id="A0A415E3I0"/>
<evidence type="ECO:0000256" key="4">
    <source>
        <dbReference type="ARBA" id="ARBA00023136"/>
    </source>
</evidence>
<comment type="function">
    <text evidence="7">Functions as a peptidoglycan terminase that cleaves nascent peptidoglycan strands endolytically to terminate their elongation.</text>
</comment>
<dbReference type="OrthoDB" id="9814591at2"/>
<keyword evidence="6 7" id="KW-0961">Cell wall biogenesis/degradation</keyword>
<gene>
    <name evidence="7 8" type="primary">mltG</name>
    <name evidence="8" type="ORF">DW099_07270</name>
</gene>
<name>A0A415E3I0_9FIRM</name>
<proteinExistence type="inferred from homology"/>
<dbReference type="PROSITE" id="PS51257">
    <property type="entry name" value="PROKAR_LIPOPROTEIN"/>
    <property type="match status" value="1"/>
</dbReference>
<dbReference type="NCBIfam" id="TIGR00247">
    <property type="entry name" value="endolytic transglycosylase MltG"/>
    <property type="match status" value="1"/>
</dbReference>
<keyword evidence="3 7" id="KW-1133">Transmembrane helix</keyword>
<dbReference type="Gene3D" id="3.30.1490.480">
    <property type="entry name" value="Endolytic murein transglycosylase"/>
    <property type="match status" value="2"/>
</dbReference>
<keyword evidence="9" id="KW-1185">Reference proteome</keyword>
<dbReference type="RefSeq" id="WP_067541844.1">
    <property type="nucleotide sequence ID" value="NZ_AP025567.1"/>
</dbReference>
<accession>A0A415E3I0</accession>
<keyword evidence="5 7" id="KW-0456">Lyase</keyword>